<protein>
    <recommendedName>
        <fullName evidence="4 6">dTDP-4-dehydrorhamnose reductase</fullName>
        <ecNumber evidence="3 6">1.1.1.133</ecNumber>
    </recommendedName>
</protein>
<gene>
    <name evidence="8" type="primary">rfbD</name>
    <name evidence="8" type="ORF">MSZNOR_3872</name>
</gene>
<evidence type="ECO:0000256" key="4">
    <source>
        <dbReference type="ARBA" id="ARBA00017099"/>
    </source>
</evidence>
<comment type="catalytic activity">
    <reaction evidence="5 6">
        <text>dTDP-beta-L-rhamnose + NADP(+) = dTDP-4-dehydro-beta-L-rhamnose + NADPH + H(+)</text>
        <dbReference type="Rhea" id="RHEA:21796"/>
        <dbReference type="ChEBI" id="CHEBI:15378"/>
        <dbReference type="ChEBI" id="CHEBI:57510"/>
        <dbReference type="ChEBI" id="CHEBI:57783"/>
        <dbReference type="ChEBI" id="CHEBI:58349"/>
        <dbReference type="ChEBI" id="CHEBI:62830"/>
        <dbReference type="EC" id="1.1.1.133"/>
    </reaction>
</comment>
<reference evidence="8 9" key="1">
    <citation type="submission" date="2023-03" db="EMBL/GenBank/DDBJ databases">
        <authorList>
            <person name="Pearce D."/>
        </authorList>
    </citation>
    <scope>NUCLEOTIDE SEQUENCE [LARGE SCALE GENOMIC DNA]</scope>
    <source>
        <strain evidence="8">Msz</strain>
    </source>
</reference>
<evidence type="ECO:0000256" key="1">
    <source>
        <dbReference type="ARBA" id="ARBA00004781"/>
    </source>
</evidence>
<comment type="cofactor">
    <cofactor evidence="6">
        <name>Mg(2+)</name>
        <dbReference type="ChEBI" id="CHEBI:18420"/>
    </cofactor>
    <text evidence="6">Binds 1 Mg(2+) ion per monomer.</text>
</comment>
<comment type="similarity">
    <text evidence="2 6">Belongs to the dTDP-4-dehydrorhamnose reductase family.</text>
</comment>
<keyword evidence="6" id="KW-0521">NADP</keyword>
<dbReference type="InterPro" id="IPR029903">
    <property type="entry name" value="RmlD-like-bd"/>
</dbReference>
<name>A0ABM9I6G0_9GAMM</name>
<sequence length="300" mass="33474">MKILLIGCDGQVAWELRRTLACLGETVALGRRSTPVLDLADSNSIRETIRQTRPGLIVNAAAYTAVDKAEQESDLAFRINAVAPGILAEEALAIGAGLVHYSTDYVFPGDSRRPYREDDAVGPQNTYGRSKLAGEEAIRHVGVPHFILRTAWVYGRRGQNFLLTMLRLMRERECVRIVDDQLGAPTWSRLIAEATALMIAESTSHGRFEPGDRQGTYHLSCAGQTSWFGFACRIRDQALRLGLLPESAARLEPIPSSDYPTPARRPNYSVLSNEKLFDRFGLALPDWDQALRFCLEEFRH</sequence>
<evidence type="ECO:0000313" key="8">
    <source>
        <dbReference type="EMBL" id="CAI8922637.1"/>
    </source>
</evidence>
<dbReference type="Gene3D" id="3.90.25.10">
    <property type="entry name" value="UDP-galactose 4-epimerase, domain 1"/>
    <property type="match status" value="1"/>
</dbReference>
<dbReference type="EMBL" id="OX458333">
    <property type="protein sequence ID" value="CAI8922637.1"/>
    <property type="molecule type" value="Genomic_DNA"/>
</dbReference>
<dbReference type="InterPro" id="IPR005913">
    <property type="entry name" value="dTDP_dehydrorham_reduct"/>
</dbReference>
<dbReference type="PANTHER" id="PTHR10491:SF4">
    <property type="entry name" value="METHIONINE ADENOSYLTRANSFERASE 2 SUBUNIT BETA"/>
    <property type="match status" value="1"/>
</dbReference>
<comment type="pathway">
    <text evidence="1 6">Carbohydrate biosynthesis; dTDP-L-rhamnose biosynthesis.</text>
</comment>
<evidence type="ECO:0000256" key="5">
    <source>
        <dbReference type="ARBA" id="ARBA00048200"/>
    </source>
</evidence>
<dbReference type="NCBIfam" id="TIGR01214">
    <property type="entry name" value="rmlD"/>
    <property type="match status" value="1"/>
</dbReference>
<organism evidence="8 9">
    <name type="scientific">Methylocaldum szegediense</name>
    <dbReference type="NCBI Taxonomy" id="73780"/>
    <lineage>
        <taxon>Bacteria</taxon>
        <taxon>Pseudomonadati</taxon>
        <taxon>Pseudomonadota</taxon>
        <taxon>Gammaproteobacteria</taxon>
        <taxon>Methylococcales</taxon>
        <taxon>Methylococcaceae</taxon>
        <taxon>Methylocaldum</taxon>
    </lineage>
</organism>
<dbReference type="Gene3D" id="3.40.50.720">
    <property type="entry name" value="NAD(P)-binding Rossmann-like Domain"/>
    <property type="match status" value="1"/>
</dbReference>
<keyword evidence="9" id="KW-1185">Reference proteome</keyword>
<evidence type="ECO:0000256" key="3">
    <source>
        <dbReference type="ARBA" id="ARBA00012929"/>
    </source>
</evidence>
<dbReference type="PANTHER" id="PTHR10491">
    <property type="entry name" value="DTDP-4-DEHYDRORHAMNOSE REDUCTASE"/>
    <property type="match status" value="1"/>
</dbReference>
<evidence type="ECO:0000256" key="2">
    <source>
        <dbReference type="ARBA" id="ARBA00010944"/>
    </source>
</evidence>
<dbReference type="EC" id="1.1.1.133" evidence="3 6"/>
<accession>A0ABM9I6G0</accession>
<dbReference type="GO" id="GO:0008831">
    <property type="term" value="F:dTDP-4-dehydrorhamnose reductase activity"/>
    <property type="evidence" value="ECO:0007669"/>
    <property type="project" value="UniProtKB-EC"/>
</dbReference>
<evidence type="ECO:0000313" key="9">
    <source>
        <dbReference type="Proteomes" id="UP001162030"/>
    </source>
</evidence>
<feature type="domain" description="RmlD-like substrate binding" evidence="7">
    <location>
        <begin position="1"/>
        <end position="299"/>
    </location>
</feature>
<keyword evidence="6 8" id="KW-0560">Oxidoreductase</keyword>
<proteinExistence type="inferred from homology"/>
<dbReference type="RefSeq" id="WP_026609394.1">
    <property type="nucleotide sequence ID" value="NZ_OX458333.1"/>
</dbReference>
<comment type="function">
    <text evidence="6">Catalyzes the reduction of dTDP-6-deoxy-L-lyxo-4-hexulose to yield dTDP-L-rhamnose.</text>
</comment>
<evidence type="ECO:0000256" key="6">
    <source>
        <dbReference type="RuleBase" id="RU364082"/>
    </source>
</evidence>
<dbReference type="SUPFAM" id="SSF51735">
    <property type="entry name" value="NAD(P)-binding Rossmann-fold domains"/>
    <property type="match status" value="1"/>
</dbReference>
<evidence type="ECO:0000259" key="7">
    <source>
        <dbReference type="Pfam" id="PF04321"/>
    </source>
</evidence>
<dbReference type="CDD" id="cd05254">
    <property type="entry name" value="dTDP_HR_like_SDR_e"/>
    <property type="match status" value="1"/>
</dbReference>
<dbReference type="InterPro" id="IPR036291">
    <property type="entry name" value="NAD(P)-bd_dom_sf"/>
</dbReference>
<dbReference type="Pfam" id="PF04321">
    <property type="entry name" value="RmlD_sub_bind"/>
    <property type="match status" value="1"/>
</dbReference>
<dbReference type="Proteomes" id="UP001162030">
    <property type="component" value="Chromosome"/>
</dbReference>